<dbReference type="Gene3D" id="3.30.420.10">
    <property type="entry name" value="Ribonuclease H-like superfamily/Ribonuclease H"/>
    <property type="match status" value="1"/>
</dbReference>
<dbReference type="Proteomes" id="UP001596435">
    <property type="component" value="Unassembled WGS sequence"/>
</dbReference>
<proteinExistence type="predicted"/>
<dbReference type="RefSeq" id="WP_345703746.1">
    <property type="nucleotide sequence ID" value="NZ_BAABKV010000001.1"/>
</dbReference>
<evidence type="ECO:0000256" key="1">
    <source>
        <dbReference type="ARBA" id="ARBA00002286"/>
    </source>
</evidence>
<dbReference type="InterPro" id="IPR050900">
    <property type="entry name" value="Transposase_IS3/IS150/IS904"/>
</dbReference>
<dbReference type="InterPro" id="IPR025948">
    <property type="entry name" value="HTH-like_dom"/>
</dbReference>
<evidence type="ECO:0000313" key="5">
    <source>
        <dbReference type="Proteomes" id="UP001596435"/>
    </source>
</evidence>
<dbReference type="Pfam" id="PF00665">
    <property type="entry name" value="rve"/>
    <property type="match status" value="1"/>
</dbReference>
<dbReference type="InterPro" id="IPR009057">
    <property type="entry name" value="Homeodomain-like_sf"/>
</dbReference>
<sequence length="396" mass="44042">MGRPSRYSDEFRRDAVALYRASEGRHTFAAVAREIGVNHETLRNWVRAADAEPASAEQALNADERSDLARLRKAEPGVAGRKGDPAPGSGLFRTGDEVRARRWDFISTHAAEFGIQRLCEVLGVARSGYYAWRAGARARADRAAAEAALVREIRAVHQETRGACGVPRVHAELRAQGRVVNRKRIARLMREHGIIGRHLSKRCRTTIPDMTAPPAPDLIGRDFTAPAPDTRWVGDITYLPIGGSWMYLATVIDLHSRRLVGWSLADHMRTGLVADALEAAVAARGGRVCGVIFHSDRGSQYGSAEFARLCRRHGVRRSMGKVGSSYDNAVAESFFASLKRELMPGVRWASRHQARLEVFRWISFYNLRRRHSTLGYLSPIQFEQQPAATRKITLAA</sequence>
<comment type="function">
    <text evidence="1">Involved in the transposition of the insertion sequence.</text>
</comment>
<dbReference type="NCBIfam" id="NF033516">
    <property type="entry name" value="transpos_IS3"/>
    <property type="match status" value="1"/>
</dbReference>
<dbReference type="InterPro" id="IPR012337">
    <property type="entry name" value="RNaseH-like_sf"/>
</dbReference>
<organism evidence="4 5">
    <name type="scientific">Kitasatospora paranensis</name>
    <dbReference type="NCBI Taxonomy" id="258053"/>
    <lineage>
        <taxon>Bacteria</taxon>
        <taxon>Bacillati</taxon>
        <taxon>Actinomycetota</taxon>
        <taxon>Actinomycetes</taxon>
        <taxon>Kitasatosporales</taxon>
        <taxon>Streptomycetaceae</taxon>
        <taxon>Kitasatospora</taxon>
    </lineage>
</organism>
<evidence type="ECO:0000259" key="3">
    <source>
        <dbReference type="PROSITE" id="PS50994"/>
    </source>
</evidence>
<dbReference type="Pfam" id="PF01527">
    <property type="entry name" value="HTH_Tnp_1"/>
    <property type="match status" value="1"/>
</dbReference>
<evidence type="ECO:0000313" key="4">
    <source>
        <dbReference type="EMBL" id="MFC7182040.1"/>
    </source>
</evidence>
<dbReference type="Gene3D" id="1.10.10.60">
    <property type="entry name" value="Homeodomain-like"/>
    <property type="match status" value="1"/>
</dbReference>
<dbReference type="SUPFAM" id="SSF53098">
    <property type="entry name" value="Ribonuclease H-like"/>
    <property type="match status" value="1"/>
</dbReference>
<reference evidence="5" key="1">
    <citation type="journal article" date="2019" name="Int. J. Syst. Evol. Microbiol.">
        <title>The Global Catalogue of Microorganisms (GCM) 10K type strain sequencing project: providing services to taxonomists for standard genome sequencing and annotation.</title>
        <authorList>
            <consortium name="The Broad Institute Genomics Platform"/>
            <consortium name="The Broad Institute Genome Sequencing Center for Infectious Disease"/>
            <person name="Wu L."/>
            <person name="Ma J."/>
        </authorList>
    </citation>
    <scope>NUCLEOTIDE SEQUENCE [LARGE SCALE GENOMIC DNA]</scope>
    <source>
        <strain evidence="5">CGMCC 1.12859</strain>
    </source>
</reference>
<dbReference type="Pfam" id="PF13276">
    <property type="entry name" value="HTH_21"/>
    <property type="match status" value="1"/>
</dbReference>
<dbReference type="InterPro" id="IPR036397">
    <property type="entry name" value="RNaseH_sf"/>
</dbReference>
<feature type="domain" description="Integrase catalytic" evidence="3">
    <location>
        <begin position="224"/>
        <end position="387"/>
    </location>
</feature>
<name>A0ABW2FZV2_9ACTN</name>
<dbReference type="EMBL" id="JBHTAJ010000040">
    <property type="protein sequence ID" value="MFC7182040.1"/>
    <property type="molecule type" value="Genomic_DNA"/>
</dbReference>
<dbReference type="Pfam" id="PF13333">
    <property type="entry name" value="rve_2"/>
    <property type="match status" value="1"/>
</dbReference>
<accession>A0ABW2FZV2</accession>
<comment type="caution">
    <text evidence="4">The sequence shown here is derived from an EMBL/GenBank/DDBJ whole genome shotgun (WGS) entry which is preliminary data.</text>
</comment>
<dbReference type="PANTHER" id="PTHR46889:SF4">
    <property type="entry name" value="TRANSPOSASE INSO FOR INSERTION SEQUENCE ELEMENT IS911B-RELATED"/>
    <property type="match status" value="1"/>
</dbReference>
<dbReference type="InterPro" id="IPR048020">
    <property type="entry name" value="Transpos_IS3"/>
</dbReference>
<gene>
    <name evidence="4" type="ORF">ACFQMG_21040</name>
</gene>
<dbReference type="SUPFAM" id="SSF46689">
    <property type="entry name" value="Homeodomain-like"/>
    <property type="match status" value="1"/>
</dbReference>
<protein>
    <submittedName>
        <fullName evidence="4">IS3 family transposase</fullName>
    </submittedName>
</protein>
<dbReference type="InterPro" id="IPR002514">
    <property type="entry name" value="Transposase_8"/>
</dbReference>
<keyword evidence="5" id="KW-1185">Reference proteome</keyword>
<dbReference type="PROSITE" id="PS50994">
    <property type="entry name" value="INTEGRASE"/>
    <property type="match status" value="1"/>
</dbReference>
<feature type="region of interest" description="Disordered" evidence="2">
    <location>
        <begin position="73"/>
        <end position="93"/>
    </location>
</feature>
<dbReference type="PANTHER" id="PTHR46889">
    <property type="entry name" value="TRANSPOSASE INSF FOR INSERTION SEQUENCE IS3B-RELATED"/>
    <property type="match status" value="1"/>
</dbReference>
<evidence type="ECO:0000256" key="2">
    <source>
        <dbReference type="SAM" id="MobiDB-lite"/>
    </source>
</evidence>
<dbReference type="InterPro" id="IPR001584">
    <property type="entry name" value="Integrase_cat-core"/>
</dbReference>